<sequence>MSIQRKLALSSFDLSIVIKKLNEDLQNSRLNMINSSKQGLILKLHSPVSSLKYKLVIGPSTLYTTQFDIHSVSTPSSFVISCRKHLGNLSLLHIQQVNFDRTILLIFGRVNDPRKVLVVEMFGKGNQILCQPDLKIITSNVYMKSPVYSIFPGQTLNNILDLVNIDTFKQVVETAKTAKGQKNQLRYVLASTYFIGGATASIILRYCQLAAGVKCANPNINLELVFSYVEKIMNAMKQSLLSKQGFIYFYKEDELDLKDIGEDDIVKRSIRVAEFHPINMNLIFEGLYQDNCVEQKDDFVQCLDEYFNLVNSAYGFQNRALLINKQVAKHENLQSENQFKVDELYNQALYNRFLGDICILNSSFIDKLLNTLQQLFKNQVLRWSNIEKQMNLQSNLIFNFISSVDLIQKNFTINIVVPKDQLDQLEIESFKYLHQLVDIQYEYLGEEVQTQDNFLIELNLQDNSRTISRRLYDEAKLLETKAGRTSQHTEDAIQRITKISQQNINKILKDTEDQLTILTKQRPPLWFEKFNWFMSSDGYLVLAGRDAQSNELLVKKFMTNDDIFIHADVHGAACTIIKAPKLEGKWQPPLNTLNEAATYTVTHSRLWETGVSAQSYWVYGEQVSKTAPTGLYIGTGGFVVRGKRNFLDIANLKLALYVLYRYTEPQEYFITKNPDTQLNSCFQYGQSDADKITVVQTKKQKLVQKSHQDLVKDSNKEQRKDAKKERQRIIADMKFKAKLKRLEQEGRTEDIEKALSKKTVKQDEIVINRQDYCIMCGGNHIYEYCQSNNTQNSSSDSDLTDHETSQSSQSNDLELVVKDLTDNQFSLVQQAYTLSPIFNLEQQPVIILTICPLNAIPEGVKYLEMQPGQIIRSSCGKVIKEWSLRQYLDSPYITQGIKNIQDHQIMVAIPGRCQFQGYGIGKILQNVSKQQVSKEAKKQIAKAKDIKEGNKK</sequence>
<evidence type="ECO:0000313" key="5">
    <source>
        <dbReference type="Proteomes" id="UP000018208"/>
    </source>
</evidence>
<accession>V6LHX3</accession>
<proteinExistence type="predicted"/>
<dbReference type="GO" id="GO:0072344">
    <property type="term" value="P:rescue of stalled ribosome"/>
    <property type="evidence" value="ECO:0007669"/>
    <property type="project" value="TreeGrafter"/>
</dbReference>
<reference evidence="3 4" key="1">
    <citation type="journal article" date="2014" name="PLoS Genet.">
        <title>The Genome of Spironucleus salmonicida Highlights a Fish Pathogen Adapted to Fluctuating Environments.</title>
        <authorList>
            <person name="Xu F."/>
            <person name="Jerlstrom-Hultqvist J."/>
            <person name="Einarsson E."/>
            <person name="Astvaldsson A."/>
            <person name="Svard S.G."/>
            <person name="Andersson J.O."/>
        </authorList>
    </citation>
    <scope>NUCLEOTIDE SEQUENCE</scope>
    <source>
        <strain evidence="4">ATCC 50377</strain>
    </source>
</reference>
<dbReference type="EMBL" id="KI546130">
    <property type="protein sequence ID" value="EST43918.1"/>
    <property type="molecule type" value="Genomic_DNA"/>
</dbReference>
<feature type="compositionally biased region" description="Basic and acidic residues" evidence="1">
    <location>
        <begin position="706"/>
        <end position="725"/>
    </location>
</feature>
<dbReference type="InterPro" id="IPR051608">
    <property type="entry name" value="RQC_Subunit_NEMF"/>
</dbReference>
<dbReference type="GO" id="GO:1990116">
    <property type="term" value="P:ribosome-associated ubiquitin-dependent protein catabolic process"/>
    <property type="evidence" value="ECO:0007669"/>
    <property type="project" value="TreeGrafter"/>
</dbReference>
<gene>
    <name evidence="3" type="ORF">SS50377_16220</name>
    <name evidence="4" type="ORF">SS50377_21136</name>
</gene>
<feature type="region of interest" description="Disordered" evidence="1">
    <location>
        <begin position="705"/>
        <end position="725"/>
    </location>
</feature>
<protein>
    <submittedName>
        <fullName evidence="3">Fibronectin-binding protein A N-terminus (FbpA) domain-containing protein</fullName>
    </submittedName>
</protein>
<feature type="domain" description="NFACT RNA-binding" evidence="2">
    <location>
        <begin position="529"/>
        <end position="642"/>
    </location>
</feature>
<dbReference type="GO" id="GO:0000049">
    <property type="term" value="F:tRNA binding"/>
    <property type="evidence" value="ECO:0007669"/>
    <property type="project" value="TreeGrafter"/>
</dbReference>
<evidence type="ECO:0000259" key="2">
    <source>
        <dbReference type="Pfam" id="PF05670"/>
    </source>
</evidence>
<dbReference type="PANTHER" id="PTHR15239:SF6">
    <property type="entry name" value="RIBOSOME QUALITY CONTROL COMPLEX SUBUNIT NEMF"/>
    <property type="match status" value="1"/>
</dbReference>
<organism evidence="3">
    <name type="scientific">Spironucleus salmonicida</name>
    <dbReference type="NCBI Taxonomy" id="348837"/>
    <lineage>
        <taxon>Eukaryota</taxon>
        <taxon>Metamonada</taxon>
        <taxon>Diplomonadida</taxon>
        <taxon>Hexamitidae</taxon>
        <taxon>Hexamitinae</taxon>
        <taxon>Spironucleus</taxon>
    </lineage>
</organism>
<dbReference type="AlphaFoldDB" id="V6LHX3"/>
<evidence type="ECO:0000256" key="1">
    <source>
        <dbReference type="SAM" id="MobiDB-lite"/>
    </source>
</evidence>
<dbReference type="Pfam" id="PF05670">
    <property type="entry name" value="NFACT-R_1"/>
    <property type="match status" value="1"/>
</dbReference>
<dbReference type="Proteomes" id="UP000018208">
    <property type="component" value="Unassembled WGS sequence"/>
</dbReference>
<dbReference type="GO" id="GO:0043023">
    <property type="term" value="F:ribosomal large subunit binding"/>
    <property type="evidence" value="ECO:0007669"/>
    <property type="project" value="TreeGrafter"/>
</dbReference>
<dbReference type="OrthoDB" id="207084at2759"/>
<reference evidence="4" key="2">
    <citation type="submission" date="2020-12" db="EMBL/GenBank/DDBJ databases">
        <title>New Spironucleus salmonicida genome in near-complete chromosomes.</title>
        <authorList>
            <person name="Xu F."/>
            <person name="Kurt Z."/>
            <person name="Jimenez-Gonzalez A."/>
            <person name="Astvaldsson A."/>
            <person name="Andersson J.O."/>
            <person name="Svard S.G."/>
        </authorList>
    </citation>
    <scope>NUCLEOTIDE SEQUENCE</scope>
    <source>
        <strain evidence="4">ATCC 50377</strain>
    </source>
</reference>
<dbReference type="PANTHER" id="PTHR15239">
    <property type="entry name" value="NUCLEAR EXPORT MEDIATOR FACTOR NEMF"/>
    <property type="match status" value="1"/>
</dbReference>
<feature type="region of interest" description="Disordered" evidence="1">
    <location>
        <begin position="790"/>
        <end position="810"/>
    </location>
</feature>
<dbReference type="VEuPathDB" id="GiardiaDB:SS50377_21136"/>
<dbReference type="InterPro" id="IPR008532">
    <property type="entry name" value="NFACT_RNA-bd"/>
</dbReference>
<dbReference type="GO" id="GO:1990112">
    <property type="term" value="C:RQC complex"/>
    <property type="evidence" value="ECO:0007669"/>
    <property type="project" value="TreeGrafter"/>
</dbReference>
<evidence type="ECO:0000313" key="3">
    <source>
        <dbReference type="EMBL" id="EST43918.1"/>
    </source>
</evidence>
<dbReference type="EMBL" id="AUWU02000001">
    <property type="protein sequence ID" value="KAH0577782.1"/>
    <property type="molecule type" value="Genomic_DNA"/>
</dbReference>
<dbReference type="Pfam" id="PF05833">
    <property type="entry name" value="NFACT_N"/>
    <property type="match status" value="1"/>
</dbReference>
<keyword evidence="5" id="KW-1185">Reference proteome</keyword>
<dbReference type="Gene3D" id="2.30.310.10">
    <property type="entry name" value="ibrinogen binding protein from staphylococcus aureus domain"/>
    <property type="match status" value="1"/>
</dbReference>
<evidence type="ECO:0000313" key="4">
    <source>
        <dbReference type="EMBL" id="KAH0577782.1"/>
    </source>
</evidence>
<name>V6LHX3_9EUKA</name>